<dbReference type="Pfam" id="PF00646">
    <property type="entry name" value="F-box"/>
    <property type="match status" value="1"/>
</dbReference>
<reference evidence="2" key="1">
    <citation type="submission" date="2022-07" db="EMBL/GenBank/DDBJ databases">
        <authorList>
            <person name="Macas J."/>
            <person name="Novak P."/>
            <person name="Neumann P."/>
        </authorList>
    </citation>
    <scope>NUCLEOTIDE SEQUENCE</scope>
</reference>
<dbReference type="Gene3D" id="1.20.1280.50">
    <property type="match status" value="1"/>
</dbReference>
<organism evidence="2 3">
    <name type="scientific">Cuscuta epithymum</name>
    <dbReference type="NCBI Taxonomy" id="186058"/>
    <lineage>
        <taxon>Eukaryota</taxon>
        <taxon>Viridiplantae</taxon>
        <taxon>Streptophyta</taxon>
        <taxon>Embryophyta</taxon>
        <taxon>Tracheophyta</taxon>
        <taxon>Spermatophyta</taxon>
        <taxon>Magnoliopsida</taxon>
        <taxon>eudicotyledons</taxon>
        <taxon>Gunneridae</taxon>
        <taxon>Pentapetalae</taxon>
        <taxon>asterids</taxon>
        <taxon>lamiids</taxon>
        <taxon>Solanales</taxon>
        <taxon>Convolvulaceae</taxon>
        <taxon>Cuscuteae</taxon>
        <taxon>Cuscuta</taxon>
        <taxon>Cuscuta subgen. Cuscuta</taxon>
    </lineage>
</organism>
<dbReference type="PANTHER" id="PTHR31672">
    <property type="entry name" value="BNACNNG10540D PROTEIN"/>
    <property type="match status" value="1"/>
</dbReference>
<dbReference type="Proteomes" id="UP001152523">
    <property type="component" value="Unassembled WGS sequence"/>
</dbReference>
<comment type="caution">
    <text evidence="2">The sequence shown here is derived from an EMBL/GenBank/DDBJ whole genome shotgun (WGS) entry which is preliminary data.</text>
</comment>
<dbReference type="PROSITE" id="PS50181">
    <property type="entry name" value="FBOX"/>
    <property type="match status" value="1"/>
</dbReference>
<dbReference type="InterPro" id="IPR001810">
    <property type="entry name" value="F-box_dom"/>
</dbReference>
<proteinExistence type="predicted"/>
<accession>A0AAV0DGQ9</accession>
<dbReference type="PANTHER" id="PTHR31672:SF13">
    <property type="entry name" value="F-BOX PROTEIN CPR30-LIKE"/>
    <property type="match status" value="1"/>
</dbReference>
<dbReference type="AlphaFoldDB" id="A0AAV0DGQ9"/>
<dbReference type="SMART" id="SM00256">
    <property type="entry name" value="FBOX"/>
    <property type="match status" value="1"/>
</dbReference>
<dbReference type="InterPro" id="IPR036047">
    <property type="entry name" value="F-box-like_dom_sf"/>
</dbReference>
<evidence type="ECO:0000313" key="3">
    <source>
        <dbReference type="Proteomes" id="UP001152523"/>
    </source>
</evidence>
<name>A0AAV0DGQ9_9ASTE</name>
<dbReference type="SUPFAM" id="SSF81383">
    <property type="entry name" value="F-box domain"/>
    <property type="match status" value="1"/>
</dbReference>
<dbReference type="CDD" id="cd22157">
    <property type="entry name" value="F-box_AtFBW1-like"/>
    <property type="match status" value="1"/>
</dbReference>
<keyword evidence="3" id="KW-1185">Reference proteome</keyword>
<dbReference type="EMBL" id="CAMAPF010000104">
    <property type="protein sequence ID" value="CAH9099114.1"/>
    <property type="molecule type" value="Genomic_DNA"/>
</dbReference>
<protein>
    <recommendedName>
        <fullName evidence="1">F-box domain-containing protein</fullName>
    </recommendedName>
</protein>
<sequence>MACQFKMENCKLPSDLLIDILARLPVKSLMRFKSVCKSFYKLIKSDLQFMHKHYDISKTKPGYAVIESENDQSKVVNLLYKESKFYAVGCRNLDIPLSNLKIWHVKCLYGVLCLIVGREDLFYLRFGKEMIYDILIWNPSTKEIKSLPALEVSFQHPDDQRNEQPVRLTVNDGFGFGICKNMIWKIVGLWNFENIVMVGNQVGDSWCWRKIDVTNLTSNELYIIEDFYLKGRYYWRVMELSPIPSPDDCEQLLWFDMDDEFFGTVELPSHIGSGLFTTMDETVAFLGFPTMANNYQIKIWLMLEDEYHHVNWHKYTTIDSHHYPDERPIGIWNHHLLLFPPIPKTGSFIFYTDFVPSLIFSDLETRERKILYVTEERKKIDIAYNSSGCVRVYFEGNVQIAREFTEFHLVGAFVRAYHESLYFL</sequence>
<feature type="domain" description="F-box" evidence="1">
    <location>
        <begin position="6"/>
        <end position="52"/>
    </location>
</feature>
<dbReference type="InterPro" id="IPR050796">
    <property type="entry name" value="SCF_F-box_component"/>
</dbReference>
<evidence type="ECO:0000259" key="1">
    <source>
        <dbReference type="PROSITE" id="PS50181"/>
    </source>
</evidence>
<evidence type="ECO:0000313" key="2">
    <source>
        <dbReference type="EMBL" id="CAH9099114.1"/>
    </source>
</evidence>
<gene>
    <name evidence="2" type="ORF">CEPIT_LOCUS14774</name>
</gene>